<dbReference type="InterPro" id="IPR048701">
    <property type="entry name" value="CIP2A_N"/>
</dbReference>
<feature type="chain" id="PRO_5041395719" description="CIP2A N-terminal domain-containing protein" evidence="1">
    <location>
        <begin position="16"/>
        <end position="243"/>
    </location>
</feature>
<gene>
    <name evidence="3" type="ORF">OCTVUL_1B010696</name>
</gene>
<feature type="signal peptide" evidence="1">
    <location>
        <begin position="1"/>
        <end position="15"/>
    </location>
</feature>
<organism evidence="3 4">
    <name type="scientific">Octopus vulgaris</name>
    <name type="common">Common octopus</name>
    <dbReference type="NCBI Taxonomy" id="6645"/>
    <lineage>
        <taxon>Eukaryota</taxon>
        <taxon>Metazoa</taxon>
        <taxon>Spiralia</taxon>
        <taxon>Lophotrochozoa</taxon>
        <taxon>Mollusca</taxon>
        <taxon>Cephalopoda</taxon>
        <taxon>Coleoidea</taxon>
        <taxon>Octopodiformes</taxon>
        <taxon>Octopoda</taxon>
        <taxon>Incirrata</taxon>
        <taxon>Octopodidae</taxon>
        <taxon>Octopus</taxon>
    </lineage>
</organism>
<dbReference type="Proteomes" id="UP001162480">
    <property type="component" value="Chromosome 2"/>
</dbReference>
<dbReference type="PANTHER" id="PTHR23161:SF2">
    <property type="entry name" value="PROTEIN CIP2A"/>
    <property type="match status" value="1"/>
</dbReference>
<name>A0AA36ALE8_OCTVU</name>
<dbReference type="PANTHER" id="PTHR23161">
    <property type="entry name" value="PROTEIN CIP2A"/>
    <property type="match status" value="1"/>
</dbReference>
<protein>
    <recommendedName>
        <fullName evidence="2">CIP2A N-terminal domain-containing protein</fullName>
    </recommendedName>
</protein>
<evidence type="ECO:0000313" key="4">
    <source>
        <dbReference type="Proteomes" id="UP001162480"/>
    </source>
</evidence>
<dbReference type="InterPro" id="IPR042510">
    <property type="entry name" value="CIP2A"/>
</dbReference>
<evidence type="ECO:0000259" key="2">
    <source>
        <dbReference type="Pfam" id="PF21044"/>
    </source>
</evidence>
<reference evidence="3" key="1">
    <citation type="submission" date="2023-08" db="EMBL/GenBank/DDBJ databases">
        <authorList>
            <person name="Alioto T."/>
            <person name="Alioto T."/>
            <person name="Gomez Garrido J."/>
        </authorList>
    </citation>
    <scope>NUCLEOTIDE SEQUENCE</scope>
</reference>
<dbReference type="AlphaFoldDB" id="A0AA36ALE8"/>
<proteinExistence type="predicted"/>
<evidence type="ECO:0000313" key="3">
    <source>
        <dbReference type="EMBL" id="CAI9718164.1"/>
    </source>
</evidence>
<feature type="domain" description="CIP2A N-terminal" evidence="2">
    <location>
        <begin position="2"/>
        <end position="193"/>
    </location>
</feature>
<accession>A0AA36ALE8</accession>
<evidence type="ECO:0000256" key="1">
    <source>
        <dbReference type="SAM" id="SignalP"/>
    </source>
</evidence>
<keyword evidence="1" id="KW-0732">Signal</keyword>
<dbReference type="EMBL" id="OX597815">
    <property type="protein sequence ID" value="CAI9718164.1"/>
    <property type="molecule type" value="Genomic_DNA"/>
</dbReference>
<keyword evidence="4" id="KW-1185">Reference proteome</keyword>
<dbReference type="Pfam" id="PF21044">
    <property type="entry name" value="CIP2A_N"/>
    <property type="match status" value="1"/>
</dbReference>
<sequence length="243" mass="27668">MIIFSLSILTSLCLQEELGDKLFNANNINQTFKMMFNIVINGESGTSRLYAIDLFIDMMKNSKIQQLLAVFTHLSASLKEVFVLLGSCSALTATKVFELFISFCSVKSIRKTLSYYLFDLSQYNDPTAPKNVTTFHLEAMTSWISSSLDSEIEASCRALELCIEILEELNQNSWLKDQEKSVESLLTVLHKSLKASPPVSHPTAMKTFCQKQILVIKTLYNILLMLILEYLNRLVIQMYFIKD</sequence>